<evidence type="ECO:0000313" key="6">
    <source>
        <dbReference type="EMBL" id="SFT82287.1"/>
    </source>
</evidence>
<dbReference type="GO" id="GO:0004180">
    <property type="term" value="F:carboxypeptidase activity"/>
    <property type="evidence" value="ECO:0007669"/>
    <property type="project" value="UniProtKB-KW"/>
</dbReference>
<feature type="signal peptide" evidence="4">
    <location>
        <begin position="1"/>
        <end position="20"/>
    </location>
</feature>
<evidence type="ECO:0000256" key="3">
    <source>
        <dbReference type="ARBA" id="ARBA00023237"/>
    </source>
</evidence>
<dbReference type="PANTHER" id="PTHR40980">
    <property type="entry name" value="PLUG DOMAIN-CONTAINING PROTEIN"/>
    <property type="match status" value="1"/>
</dbReference>
<dbReference type="InterPro" id="IPR013784">
    <property type="entry name" value="Carb-bd-like_fold"/>
</dbReference>
<dbReference type="STRING" id="477690.SAMN05216474_2560"/>
<dbReference type="PANTHER" id="PTHR40980:SF4">
    <property type="entry name" value="TONB-DEPENDENT RECEPTOR-LIKE BETA-BARREL DOMAIN-CONTAINING PROTEIN"/>
    <property type="match status" value="1"/>
</dbReference>
<dbReference type="GO" id="GO:0009279">
    <property type="term" value="C:cell outer membrane"/>
    <property type="evidence" value="ECO:0007669"/>
    <property type="project" value="UniProtKB-SubCell"/>
</dbReference>
<feature type="chain" id="PRO_5014809216" evidence="4">
    <location>
        <begin position="21"/>
        <end position="970"/>
    </location>
</feature>
<dbReference type="InterPro" id="IPR036942">
    <property type="entry name" value="Beta-barrel_TonB_sf"/>
</dbReference>
<keyword evidence="6" id="KW-0645">Protease</keyword>
<dbReference type="Gene3D" id="2.170.130.10">
    <property type="entry name" value="TonB-dependent receptor, plug domain"/>
    <property type="match status" value="1"/>
</dbReference>
<evidence type="ECO:0000313" key="7">
    <source>
        <dbReference type="Proteomes" id="UP000236454"/>
    </source>
</evidence>
<dbReference type="SUPFAM" id="SSF56935">
    <property type="entry name" value="Porins"/>
    <property type="match status" value="1"/>
</dbReference>
<evidence type="ECO:0000259" key="5">
    <source>
        <dbReference type="Pfam" id="PF07715"/>
    </source>
</evidence>
<dbReference type="SUPFAM" id="SSF49452">
    <property type="entry name" value="Starch-binding domain-like"/>
    <property type="match status" value="1"/>
</dbReference>
<dbReference type="AlphaFoldDB" id="A0A1I7B533"/>
<protein>
    <submittedName>
        <fullName evidence="6">Carboxypeptidase regulatory-like domain-containing protein</fullName>
    </submittedName>
</protein>
<keyword evidence="3" id="KW-0998">Cell outer membrane</keyword>
<accession>A0A1I7B533</accession>
<organism evidence="6 7">
    <name type="scientific">Lishizhenia tianjinensis</name>
    <dbReference type="NCBI Taxonomy" id="477690"/>
    <lineage>
        <taxon>Bacteria</taxon>
        <taxon>Pseudomonadati</taxon>
        <taxon>Bacteroidota</taxon>
        <taxon>Flavobacteriia</taxon>
        <taxon>Flavobacteriales</taxon>
        <taxon>Crocinitomicaceae</taxon>
        <taxon>Lishizhenia</taxon>
    </lineage>
</organism>
<sequence>MKNLLFLGITFCLLTLTSFAQEKGTIQGNVTDASTGEGVPFVKVSPVGYSIGVNTGFDGEYVLRLNPGTYTISFTGSADHDEHSEEVVVEAGKVVDLNVALVQPEELKELNEVQIIATRLNANSIEAGNAKKEQEKATVEVMTAEAIKQTPVNNVAQAVQQIPGISVVGGKDVFVRGLGDRYTKTVLNSMSIPGLDPDKNSVQMDIFPTTVVSNITVYKTFTPDLQGDFAGGVVNIETKDLQEKKTFQVKAGLGYNTQASLRNDFLLYQGGKLDFLGFDDGTRKMPVSPFVKFPDPTQNDPKLTALTSQFSGTMAASQMFSGLNQNYGLVLGNKRDSVFGKEKLTYGYNLVANYRNNYDFVEEVVFNEYRKDQDLSINEIYRDRTSTGSMGEHEVTWSALFGQSLRVQNGATYTLTAFHTQSALSQAAHLMQENFESNPGLLEKNGLQYTQRSVSNLNFAAKQRVNDWKLNWKITPTYSSISDPDVRSTALEVFDEEDGSRIYALNQAVGAEIKRTFRSLTEYNLSARFDAERDITFRKGKEDSIVSTLKFGAMNTYKNRTFDVYDYIFLVENANGYSGNPDDYFKPENIWSVETDKGTYAKGERELANSFQAAQNVGALYAMQVLPINNRLEFVYGARVEKADNFYTGQNSSNTITYNNERVLNELNVLPSLNVKYRLSNPDSTKVKMNLRAAVSKTVARPSFKEKSISQIYDPIQGRRYNGNIDLVQTDIYNADVRWEAYLEHSQVFSASAFYKKFINPIEVVSFDVAPSEIKPINAGEADIFGFEFEVRQRITDFNAKPGENKSLFFGLNATYVNSRIDMSKVLIDKGDETVTEQQIRQENARTGEVIGQYRTMAGQSPYIINSYLNFMNSEAGLEMNLSYNVQGKRLSVVGIGRLPNVYEQPFHSLNLKVSKYFGEDDQWKASISGRNLLNQKRQRIYESYKSDSQIYDSFYRGMSFSASITYNLK</sequence>
<dbReference type="Proteomes" id="UP000236454">
    <property type="component" value="Unassembled WGS sequence"/>
</dbReference>
<gene>
    <name evidence="6" type="ORF">SAMN05216474_2560</name>
</gene>
<proteinExistence type="predicted"/>
<dbReference type="Gene3D" id="2.60.40.1120">
    <property type="entry name" value="Carboxypeptidase-like, regulatory domain"/>
    <property type="match status" value="1"/>
</dbReference>
<reference evidence="6 7" key="1">
    <citation type="submission" date="2016-10" db="EMBL/GenBank/DDBJ databases">
        <authorList>
            <person name="de Groot N.N."/>
        </authorList>
    </citation>
    <scope>NUCLEOTIDE SEQUENCE [LARGE SCALE GENOMIC DNA]</scope>
    <source>
        <strain evidence="6 7">CGMCC 1.7005</strain>
    </source>
</reference>
<keyword evidence="6" id="KW-0378">Hydrolase</keyword>
<dbReference type="Pfam" id="PF07715">
    <property type="entry name" value="Plug"/>
    <property type="match status" value="1"/>
</dbReference>
<comment type="subcellular location">
    <subcellularLocation>
        <location evidence="1">Cell outer membrane</location>
    </subcellularLocation>
</comment>
<keyword evidence="2" id="KW-0472">Membrane</keyword>
<evidence type="ECO:0000256" key="1">
    <source>
        <dbReference type="ARBA" id="ARBA00004442"/>
    </source>
</evidence>
<keyword evidence="7" id="KW-1185">Reference proteome</keyword>
<dbReference type="RefSeq" id="WP_090250894.1">
    <property type="nucleotide sequence ID" value="NZ_FPAS01000004.1"/>
</dbReference>
<keyword evidence="6" id="KW-0121">Carboxypeptidase</keyword>
<keyword evidence="4" id="KW-0732">Signal</keyword>
<dbReference type="GO" id="GO:0030246">
    <property type="term" value="F:carbohydrate binding"/>
    <property type="evidence" value="ECO:0007669"/>
    <property type="project" value="InterPro"/>
</dbReference>
<evidence type="ECO:0000256" key="4">
    <source>
        <dbReference type="SAM" id="SignalP"/>
    </source>
</evidence>
<feature type="domain" description="TonB-dependent receptor plug" evidence="5">
    <location>
        <begin position="133"/>
        <end position="233"/>
    </location>
</feature>
<dbReference type="Gene3D" id="2.40.170.20">
    <property type="entry name" value="TonB-dependent receptor, beta-barrel domain"/>
    <property type="match status" value="1"/>
</dbReference>
<dbReference type="InterPro" id="IPR037066">
    <property type="entry name" value="Plug_dom_sf"/>
</dbReference>
<dbReference type="EMBL" id="FPAS01000004">
    <property type="protein sequence ID" value="SFT82287.1"/>
    <property type="molecule type" value="Genomic_DNA"/>
</dbReference>
<dbReference type="InterPro" id="IPR012910">
    <property type="entry name" value="Plug_dom"/>
</dbReference>
<name>A0A1I7B533_9FLAO</name>
<dbReference type="Pfam" id="PF13620">
    <property type="entry name" value="CarboxypepD_reg"/>
    <property type="match status" value="1"/>
</dbReference>
<dbReference type="OrthoDB" id="9768470at2"/>
<evidence type="ECO:0000256" key="2">
    <source>
        <dbReference type="ARBA" id="ARBA00023136"/>
    </source>
</evidence>